<evidence type="ECO:0000313" key="2">
    <source>
        <dbReference type="Proteomes" id="UP001431776"/>
    </source>
</evidence>
<proteinExistence type="predicted"/>
<reference evidence="1" key="1">
    <citation type="submission" date="2023-05" db="EMBL/GenBank/DDBJ databases">
        <title>Anaerotaeda fermentans gen. nov., sp. nov., a novel anaerobic planctomycete of the new family within the order Sedimentisphaerales isolated from Taman Peninsula, Russia.</title>
        <authorList>
            <person name="Khomyakova M.A."/>
            <person name="Merkel A.Y."/>
            <person name="Slobodkin A.I."/>
        </authorList>
    </citation>
    <scope>NUCLEOTIDE SEQUENCE</scope>
    <source>
        <strain evidence="1">M17dextr</strain>
    </source>
</reference>
<accession>A0AAW6U3D8</accession>
<dbReference type="RefSeq" id="WP_349245864.1">
    <property type="nucleotide sequence ID" value="NZ_JASCXX010000020.1"/>
</dbReference>
<comment type="caution">
    <text evidence="1">The sequence shown here is derived from an EMBL/GenBank/DDBJ whole genome shotgun (WGS) entry which is preliminary data.</text>
</comment>
<keyword evidence="2" id="KW-1185">Reference proteome</keyword>
<dbReference type="AlphaFoldDB" id="A0AAW6U3D8"/>
<organism evidence="1 2">
    <name type="scientific">Anaerobaca lacustris</name>
    <dbReference type="NCBI Taxonomy" id="3044600"/>
    <lineage>
        <taxon>Bacteria</taxon>
        <taxon>Pseudomonadati</taxon>
        <taxon>Planctomycetota</taxon>
        <taxon>Phycisphaerae</taxon>
        <taxon>Sedimentisphaerales</taxon>
        <taxon>Anaerobacaceae</taxon>
        <taxon>Anaerobaca</taxon>
    </lineage>
</organism>
<name>A0AAW6U3D8_9BACT</name>
<gene>
    <name evidence="1" type="ORF">QJ522_15435</name>
</gene>
<dbReference type="EMBL" id="JASCXX010000020">
    <property type="protein sequence ID" value="MDI6450453.1"/>
    <property type="molecule type" value="Genomic_DNA"/>
</dbReference>
<sequence length="59" mass="6568">MLGSTEGIRLACQRSPTEAFDVEGTTIVVFTDRPALLFHGTADGWKLFTKSTGDYFRQK</sequence>
<dbReference type="Proteomes" id="UP001431776">
    <property type="component" value="Unassembled WGS sequence"/>
</dbReference>
<evidence type="ECO:0000313" key="1">
    <source>
        <dbReference type="EMBL" id="MDI6450453.1"/>
    </source>
</evidence>
<protein>
    <submittedName>
        <fullName evidence="1">Uncharacterized protein</fullName>
    </submittedName>
</protein>